<feature type="compositionally biased region" description="Polar residues" evidence="7">
    <location>
        <begin position="1353"/>
        <end position="1378"/>
    </location>
</feature>
<dbReference type="SUPFAM" id="SSF52540">
    <property type="entry name" value="P-loop containing nucleoside triphosphate hydrolases"/>
    <property type="match status" value="1"/>
</dbReference>
<evidence type="ECO:0000256" key="7">
    <source>
        <dbReference type="SAM" id="MobiDB-lite"/>
    </source>
</evidence>
<evidence type="ECO:0000256" key="5">
    <source>
        <dbReference type="PROSITE-ProRule" id="PRU00283"/>
    </source>
</evidence>
<dbReference type="GO" id="GO:0007018">
    <property type="term" value="P:microtubule-based movement"/>
    <property type="evidence" value="ECO:0007669"/>
    <property type="project" value="InterPro"/>
</dbReference>
<accession>A0AAV4JB40</accession>
<dbReference type="PANTHER" id="PTHR47969">
    <property type="entry name" value="CHROMOSOME-ASSOCIATED KINESIN KIF4A-RELATED"/>
    <property type="match status" value="1"/>
</dbReference>
<dbReference type="InterPro" id="IPR027640">
    <property type="entry name" value="Kinesin-like_fam"/>
</dbReference>
<dbReference type="PANTHER" id="PTHR47969:SF25">
    <property type="entry name" value="KINESIN MOTOR DOMAIN-CONTAINING PROTEIN"/>
    <property type="match status" value="1"/>
</dbReference>
<evidence type="ECO:0000259" key="8">
    <source>
        <dbReference type="PROSITE" id="PS50067"/>
    </source>
</evidence>
<feature type="compositionally biased region" description="Low complexity" evidence="7">
    <location>
        <begin position="1413"/>
        <end position="1425"/>
    </location>
</feature>
<organism evidence="9 10">
    <name type="scientific">Elysia marginata</name>
    <dbReference type="NCBI Taxonomy" id="1093978"/>
    <lineage>
        <taxon>Eukaryota</taxon>
        <taxon>Metazoa</taxon>
        <taxon>Spiralia</taxon>
        <taxon>Lophotrochozoa</taxon>
        <taxon>Mollusca</taxon>
        <taxon>Gastropoda</taxon>
        <taxon>Heterobranchia</taxon>
        <taxon>Euthyneura</taxon>
        <taxon>Panpulmonata</taxon>
        <taxon>Sacoglossa</taxon>
        <taxon>Placobranchoidea</taxon>
        <taxon>Plakobranchidae</taxon>
        <taxon>Elysia</taxon>
    </lineage>
</organism>
<feature type="domain" description="Kinesin motor" evidence="8">
    <location>
        <begin position="10"/>
        <end position="361"/>
    </location>
</feature>
<comment type="similarity">
    <text evidence="5">Belongs to the TRAFAC class myosin-kinesin ATPase superfamily. Kinesin family.</text>
</comment>
<dbReference type="GO" id="GO:0003777">
    <property type="term" value="F:microtubule motor activity"/>
    <property type="evidence" value="ECO:0007669"/>
    <property type="project" value="InterPro"/>
</dbReference>
<reference evidence="9 10" key="1">
    <citation type="journal article" date="2021" name="Elife">
        <title>Chloroplast acquisition without the gene transfer in kleptoplastic sea slugs, Plakobranchus ocellatus.</title>
        <authorList>
            <person name="Maeda T."/>
            <person name="Takahashi S."/>
            <person name="Yoshida T."/>
            <person name="Shimamura S."/>
            <person name="Takaki Y."/>
            <person name="Nagai Y."/>
            <person name="Toyoda A."/>
            <person name="Suzuki Y."/>
            <person name="Arimoto A."/>
            <person name="Ishii H."/>
            <person name="Satoh N."/>
            <person name="Nishiyama T."/>
            <person name="Hasebe M."/>
            <person name="Maruyama T."/>
            <person name="Minagawa J."/>
            <person name="Obokata J."/>
            <person name="Shigenobu S."/>
        </authorList>
    </citation>
    <scope>NUCLEOTIDE SEQUENCE [LARGE SCALE GENOMIC DNA]</scope>
</reference>
<evidence type="ECO:0000256" key="6">
    <source>
        <dbReference type="SAM" id="Coils"/>
    </source>
</evidence>
<feature type="compositionally biased region" description="Low complexity" evidence="7">
    <location>
        <begin position="617"/>
        <end position="627"/>
    </location>
</feature>
<keyword evidence="3 5" id="KW-0067">ATP-binding</keyword>
<evidence type="ECO:0000256" key="1">
    <source>
        <dbReference type="ARBA" id="ARBA00004245"/>
    </source>
</evidence>
<keyword evidence="4" id="KW-0963">Cytoplasm</keyword>
<dbReference type="PROSITE" id="PS00411">
    <property type="entry name" value="KINESIN_MOTOR_1"/>
    <property type="match status" value="1"/>
</dbReference>
<dbReference type="GO" id="GO:0005524">
    <property type="term" value="F:ATP binding"/>
    <property type="evidence" value="ECO:0007669"/>
    <property type="project" value="UniProtKB-UniRule"/>
</dbReference>
<dbReference type="Pfam" id="PF25764">
    <property type="entry name" value="KIF21A_4th"/>
    <property type="match status" value="1"/>
</dbReference>
<dbReference type="PRINTS" id="PR00380">
    <property type="entry name" value="KINESINHEAVY"/>
</dbReference>
<proteinExistence type="inferred from homology"/>
<dbReference type="CDD" id="cd01372">
    <property type="entry name" value="KISc_KIF4"/>
    <property type="match status" value="1"/>
</dbReference>
<feature type="region of interest" description="Disordered" evidence="7">
    <location>
        <begin position="1265"/>
        <end position="1434"/>
    </location>
</feature>
<dbReference type="InterPro" id="IPR019821">
    <property type="entry name" value="Kinesin_motor_CS"/>
</dbReference>
<dbReference type="InterPro" id="IPR001752">
    <property type="entry name" value="Kinesin_motor_dom"/>
</dbReference>
<keyword evidence="5" id="KW-0505">Motor protein</keyword>
<evidence type="ECO:0000256" key="2">
    <source>
        <dbReference type="ARBA" id="ARBA00022741"/>
    </source>
</evidence>
<keyword evidence="4" id="KW-0206">Cytoskeleton</keyword>
<gene>
    <name evidence="9" type="ORF">ElyMa_005035800</name>
</gene>
<keyword evidence="10" id="KW-1185">Reference proteome</keyword>
<feature type="compositionally biased region" description="Polar residues" evidence="7">
    <location>
        <begin position="1293"/>
        <end position="1308"/>
    </location>
</feature>
<dbReference type="EMBL" id="BMAT01010075">
    <property type="protein sequence ID" value="GFS19591.1"/>
    <property type="molecule type" value="Genomic_DNA"/>
</dbReference>
<evidence type="ECO:0000313" key="9">
    <source>
        <dbReference type="EMBL" id="GFS19591.1"/>
    </source>
</evidence>
<evidence type="ECO:0000313" key="10">
    <source>
        <dbReference type="Proteomes" id="UP000762676"/>
    </source>
</evidence>
<keyword evidence="2 5" id="KW-0547">Nucleotide-binding</keyword>
<dbReference type="InterPro" id="IPR027417">
    <property type="entry name" value="P-loop_NTPase"/>
</dbReference>
<feature type="compositionally biased region" description="Basic and acidic residues" evidence="7">
    <location>
        <begin position="637"/>
        <end position="654"/>
    </location>
</feature>
<feature type="compositionally biased region" description="Polar residues" evidence="7">
    <location>
        <begin position="1330"/>
        <end position="1343"/>
    </location>
</feature>
<dbReference type="GO" id="GO:0008017">
    <property type="term" value="F:microtubule binding"/>
    <property type="evidence" value="ECO:0007669"/>
    <property type="project" value="InterPro"/>
</dbReference>
<comment type="caution">
    <text evidence="9">The sequence shown here is derived from an EMBL/GenBank/DDBJ whole genome shotgun (WGS) entry which is preliminary data.</text>
</comment>
<protein>
    <submittedName>
        <fullName evidence="9">Kinesin-like protein KIF27</fullName>
    </submittedName>
</protein>
<feature type="binding site" evidence="5">
    <location>
        <begin position="89"/>
        <end position="96"/>
    </location>
    <ligand>
        <name>ATP</name>
        <dbReference type="ChEBI" id="CHEBI:30616"/>
    </ligand>
</feature>
<dbReference type="GO" id="GO:0005875">
    <property type="term" value="C:microtubule associated complex"/>
    <property type="evidence" value="ECO:0007669"/>
    <property type="project" value="TreeGrafter"/>
</dbReference>
<feature type="region of interest" description="Disordered" evidence="7">
    <location>
        <begin position="1009"/>
        <end position="1028"/>
    </location>
</feature>
<name>A0AAV4JB40_9GAST</name>
<dbReference type="Proteomes" id="UP000762676">
    <property type="component" value="Unassembled WGS sequence"/>
</dbReference>
<keyword evidence="6" id="KW-0175">Coiled coil</keyword>
<dbReference type="SMART" id="SM00129">
    <property type="entry name" value="KISc"/>
    <property type="match status" value="1"/>
</dbReference>
<dbReference type="InterPro" id="IPR036961">
    <property type="entry name" value="Kinesin_motor_dom_sf"/>
</dbReference>
<dbReference type="FunFam" id="3.40.850.10:FF:000236">
    <property type="entry name" value="Kinesin-like protein"/>
    <property type="match status" value="1"/>
</dbReference>
<dbReference type="PROSITE" id="PS50067">
    <property type="entry name" value="KINESIN_MOTOR_2"/>
    <property type="match status" value="1"/>
</dbReference>
<dbReference type="GO" id="GO:0007052">
    <property type="term" value="P:mitotic spindle organization"/>
    <property type="evidence" value="ECO:0007669"/>
    <property type="project" value="TreeGrafter"/>
</dbReference>
<feature type="compositionally biased region" description="Basic residues" evidence="7">
    <location>
        <begin position="1279"/>
        <end position="1292"/>
    </location>
</feature>
<feature type="region of interest" description="Disordered" evidence="7">
    <location>
        <begin position="603"/>
        <end position="681"/>
    </location>
</feature>
<dbReference type="Pfam" id="PF00225">
    <property type="entry name" value="Kinesin"/>
    <property type="match status" value="1"/>
</dbReference>
<sequence length="1434" mass="163204">MSSSSTQEVNVKVAVRVRPLLTKEKLSGEQLCVRTGSSSNQLVLGSDRSFTFDHTFFSSVQQEEVYKRCVEPLVHTLFDGYNATVFAYGQTGSGKTYTIGGGDITSLTEEEYGIIPRALTDMFRVMEENKSKQFTVNVSYIEIYMEELRDLLALDAPSRDLHVREDSKGNTVIVGAREIECESLDEVMSYLESGSAARHTGSTQMNEQSSRSHSIFTVVIGQRWSEADSAKEKRLQHANEVIMDPNVDDQNISHYMSGKFHFVDLAGSERAHKTGNIGDRFKESIYINSGLLSLGNVISALGDTKKKASHIPYRESKITRLLKDSLGGNAQTLMICCISPASSNFDESLNSLKYANRAKNIKNKPIINRDIQLQTECSHYRMVAEEAYKHITDIQGKDVLSRSQELRLKDWLELLEEIKNQVPMTLSRDALQNETIKSLQQELQECKSHLESDETIFADKKREVDQLNETIKDMENTSSQFEWQLQDISLKCQQQEEQLLAQQMRIEELEAALKLATVNDSSIDETASLPSSLARLGGMTGRRPKSVPAHVNRNKEDQLLRPPSRMIKTSPALFTLERVMQSFRARSQLLVSRLEDGDDVLHQMFSDDDDDEEDNDNNVNADGVNNVDKMDTSSNRAVEKNRKNTRVGRRDTFHVKRPTTQDSDAARMSTRASGDMGGPGAVRSSTHLLEEATALVVRASMESSGSRLINMDVESSAELNRKLIKQSKLKALEAHQKIRDLSINIRMKEQLIKELVKSEKDAELMNKQYADKIKGLEKEKESAKQELSEVQRALQQLEARDKSEISNKAKLEMDFKKKIEDAKAKVAALQKKQKETEKVASFAQQHEKKIGDLELAIERMKQQQETLQKKLKDESDQKVKLEREMVREVQRVKELEIRDEQNQKVLKRKTEELASAKRRLRSASGVLPPISSEEQSKLEEQRKWVDGELEKVIEQRRQNEDLEQELRKREEIVAKKEAMLAEQSELQMKRMRSSQALNKSLVSVSSKMDSVERRLEEKRRELPEAGEEGRARAKEEIIKLKHMRDKLGRQRTEIEDTLRTGSVLAPEEERRLIETDEAIEALDAAIQFKDESIHAKQMEVRMSMQALQQSEENLVQRLNTLSPQETRALLSRYFDKVVSLREAQGKLQLQCSEMVVKTDEQERLIIELKGAVQRAAIELDRRLTQQQRDHQKETQVLFHQLAQQGNEAGDMDRNQDLQKDLFYYRKKFRDQRQKIQDMVSAGQISSQFAEEAGLIRMSVQSVDGEVMTPRAPPPGQNHNSHHHHHHHHHHSSRPGSSRNLQQHQQYPFNNNSNNNNNGIDPSQYRESRSSVEPTQSHRSSLSRMSGGHHQKSVTDQAPLSACSSHQKSTDHMSGSVRSSGHHKSGSDQPGAATPVKISRKDLRQMSTEEILVRRSNISSRSSTNRTPHDSLEDP</sequence>
<evidence type="ECO:0000256" key="3">
    <source>
        <dbReference type="ARBA" id="ARBA00022840"/>
    </source>
</evidence>
<dbReference type="Gene3D" id="3.40.850.10">
    <property type="entry name" value="Kinesin motor domain"/>
    <property type="match status" value="1"/>
</dbReference>
<evidence type="ECO:0000256" key="4">
    <source>
        <dbReference type="ARBA" id="ARBA00023212"/>
    </source>
</evidence>
<feature type="coiled-coil region" evidence="6">
    <location>
        <begin position="401"/>
        <end position="519"/>
    </location>
</feature>
<dbReference type="GO" id="GO:0051231">
    <property type="term" value="P:spindle elongation"/>
    <property type="evidence" value="ECO:0007669"/>
    <property type="project" value="TreeGrafter"/>
</dbReference>
<comment type="subcellular location">
    <subcellularLocation>
        <location evidence="1">Cytoplasm</location>
        <location evidence="1">Cytoskeleton</location>
    </subcellularLocation>
</comment>
<feature type="compositionally biased region" description="Acidic residues" evidence="7">
    <location>
        <begin position="606"/>
        <end position="616"/>
    </location>
</feature>